<feature type="chain" id="PRO_5026654532" evidence="10">
    <location>
        <begin position="21"/>
        <end position="281"/>
    </location>
</feature>
<dbReference type="GO" id="GO:0005576">
    <property type="term" value="C:extracellular region"/>
    <property type="evidence" value="ECO:0007669"/>
    <property type="project" value="TreeGrafter"/>
</dbReference>
<keyword evidence="5" id="KW-1015">Disulfide bond</keyword>
<feature type="active site" evidence="7">
    <location>
        <position position="113"/>
    </location>
</feature>
<keyword evidence="9" id="KW-0472">Membrane</keyword>
<dbReference type="RefSeq" id="XP_022158516.1">
    <property type="nucleotide sequence ID" value="XM_022302824.1"/>
</dbReference>
<organism evidence="11 12">
    <name type="scientific">Momordica charantia</name>
    <name type="common">Bitter gourd</name>
    <name type="synonym">Balsam pear</name>
    <dbReference type="NCBI Taxonomy" id="3673"/>
    <lineage>
        <taxon>Eukaryota</taxon>
        <taxon>Viridiplantae</taxon>
        <taxon>Streptophyta</taxon>
        <taxon>Embryophyta</taxon>
        <taxon>Tracheophyta</taxon>
        <taxon>Spermatophyta</taxon>
        <taxon>Magnoliopsida</taxon>
        <taxon>eudicotyledons</taxon>
        <taxon>Gunneridae</taxon>
        <taxon>Pentapetalae</taxon>
        <taxon>rosids</taxon>
        <taxon>fabids</taxon>
        <taxon>Cucurbitales</taxon>
        <taxon>Cucurbitaceae</taxon>
        <taxon>Momordiceae</taxon>
        <taxon>Momordica</taxon>
    </lineage>
</organism>
<gene>
    <name evidence="12" type="primary">LOC111024988</name>
</gene>
<keyword evidence="4" id="KW-0378">Hydrolase</keyword>
<evidence type="ECO:0000256" key="4">
    <source>
        <dbReference type="ARBA" id="ARBA00022801"/>
    </source>
</evidence>
<reference evidence="12" key="1">
    <citation type="submission" date="2025-08" db="UniProtKB">
        <authorList>
            <consortium name="RefSeq"/>
        </authorList>
    </citation>
    <scope>IDENTIFICATION</scope>
    <source>
        <strain evidence="12">OHB3-1</strain>
    </source>
</reference>
<dbReference type="GO" id="GO:0003723">
    <property type="term" value="F:RNA binding"/>
    <property type="evidence" value="ECO:0007669"/>
    <property type="project" value="InterPro"/>
</dbReference>
<protein>
    <submittedName>
        <fullName evidence="12">Ribonuclease MC-like</fullName>
    </submittedName>
</protein>
<dbReference type="GO" id="GO:0033897">
    <property type="term" value="F:ribonuclease T2 activity"/>
    <property type="evidence" value="ECO:0007669"/>
    <property type="project" value="InterPro"/>
</dbReference>
<evidence type="ECO:0000256" key="8">
    <source>
        <dbReference type="RuleBase" id="RU004328"/>
    </source>
</evidence>
<dbReference type="InterPro" id="IPR001568">
    <property type="entry name" value="RNase_T2-like"/>
</dbReference>
<evidence type="ECO:0000256" key="10">
    <source>
        <dbReference type="SAM" id="SignalP"/>
    </source>
</evidence>
<dbReference type="AlphaFoldDB" id="A0A6J1E145"/>
<dbReference type="InterPro" id="IPR036430">
    <property type="entry name" value="RNase_T2-like_sf"/>
</dbReference>
<dbReference type="InterPro" id="IPR033697">
    <property type="entry name" value="Ribonuclease_T2_eukaryotic"/>
</dbReference>
<dbReference type="SUPFAM" id="SSF55895">
    <property type="entry name" value="Ribonuclease Rh-like"/>
    <property type="match status" value="1"/>
</dbReference>
<feature type="active site" evidence="7">
    <location>
        <position position="109"/>
    </location>
</feature>
<comment type="similarity">
    <text evidence="1 8">Belongs to the RNase T2 family.</text>
</comment>
<dbReference type="PANTHER" id="PTHR11240">
    <property type="entry name" value="RIBONUCLEASE T2"/>
    <property type="match status" value="1"/>
</dbReference>
<evidence type="ECO:0000256" key="6">
    <source>
        <dbReference type="ARBA" id="ARBA00023239"/>
    </source>
</evidence>
<dbReference type="Gene3D" id="3.90.730.10">
    <property type="entry name" value="Ribonuclease T2-like"/>
    <property type="match status" value="1"/>
</dbReference>
<evidence type="ECO:0000256" key="3">
    <source>
        <dbReference type="ARBA" id="ARBA00022759"/>
    </source>
</evidence>
<evidence type="ECO:0000256" key="9">
    <source>
        <dbReference type="SAM" id="Phobius"/>
    </source>
</evidence>
<sequence length="281" mass="32107">MAQTLFLLFKLIFTISLVSSIGVEGYDYFLMVQQWGPSTCACVRCYAQPLPMFTIHGLWPGNNNSPHPLINCSGTPFKPTQIPTAQRQQLLTYWPNVEDGNHQWFWGNEWLKHGKCSDPPFNQTAYFQTALNIRTNHNYDLLAILNAAGLGPTGTGFRNYTAIEGAIHAATNRTPFLRCDVNAHTRRYQLYEIVLCFDRNGVTLINCNRNNTRALRKRCPNQFVWLTRNPLSLGVAFWELKDSLIYHLSLSKLLLTFVALSTAFAFVCWKRFFQGGRSKKD</sequence>
<evidence type="ECO:0000313" key="12">
    <source>
        <dbReference type="RefSeq" id="XP_022158516.1"/>
    </source>
</evidence>
<keyword evidence="6" id="KW-0456">Lyase</keyword>
<dbReference type="Pfam" id="PF00445">
    <property type="entry name" value="Ribonuclease_T2"/>
    <property type="match status" value="1"/>
</dbReference>
<dbReference type="GO" id="GO:0006401">
    <property type="term" value="P:RNA catabolic process"/>
    <property type="evidence" value="ECO:0007669"/>
    <property type="project" value="TreeGrafter"/>
</dbReference>
<keyword evidence="2" id="KW-0540">Nuclease</keyword>
<keyword evidence="10" id="KW-0732">Signal</keyword>
<dbReference type="GO" id="GO:0016787">
    <property type="term" value="F:hydrolase activity"/>
    <property type="evidence" value="ECO:0007669"/>
    <property type="project" value="UniProtKB-KW"/>
</dbReference>
<keyword evidence="9" id="KW-0812">Transmembrane</keyword>
<accession>A0A6J1E145</accession>
<feature type="transmembrane region" description="Helical" evidence="9">
    <location>
        <begin position="253"/>
        <end position="273"/>
    </location>
</feature>
<evidence type="ECO:0000256" key="2">
    <source>
        <dbReference type="ARBA" id="ARBA00022722"/>
    </source>
</evidence>
<dbReference type="KEGG" id="mcha:111024988"/>
<evidence type="ECO:0000256" key="7">
    <source>
        <dbReference type="PIRSR" id="PIRSR633697-1"/>
    </source>
</evidence>
<name>A0A6J1E145_MOMCH</name>
<dbReference type="InterPro" id="IPR018188">
    <property type="entry name" value="RNase_T2_His_AS_1"/>
</dbReference>
<dbReference type="CDD" id="cd01061">
    <property type="entry name" value="RNase_T2_euk"/>
    <property type="match status" value="1"/>
</dbReference>
<evidence type="ECO:0000256" key="1">
    <source>
        <dbReference type="ARBA" id="ARBA00007469"/>
    </source>
</evidence>
<keyword evidence="11" id="KW-1185">Reference proteome</keyword>
<proteinExistence type="inferred from homology"/>
<dbReference type="PROSITE" id="PS00530">
    <property type="entry name" value="RNASE_T2_1"/>
    <property type="match status" value="1"/>
</dbReference>
<evidence type="ECO:0000313" key="11">
    <source>
        <dbReference type="Proteomes" id="UP000504603"/>
    </source>
</evidence>
<evidence type="ECO:0000256" key="5">
    <source>
        <dbReference type="ARBA" id="ARBA00023157"/>
    </source>
</evidence>
<dbReference type="PANTHER" id="PTHR11240:SF75">
    <property type="entry name" value="RIBONUCLEASE 3"/>
    <property type="match status" value="1"/>
</dbReference>
<feature type="active site" evidence="7">
    <location>
        <position position="56"/>
    </location>
</feature>
<dbReference type="OrthoDB" id="1610668at2759"/>
<keyword evidence="9" id="KW-1133">Transmembrane helix</keyword>
<dbReference type="GeneID" id="111024988"/>
<feature type="signal peptide" evidence="10">
    <location>
        <begin position="1"/>
        <end position="20"/>
    </location>
</feature>
<keyword evidence="3" id="KW-0255">Endonuclease</keyword>
<dbReference type="Proteomes" id="UP000504603">
    <property type="component" value="Unplaced"/>
</dbReference>